<accession>A0A432XDW9</accession>
<dbReference type="Gene3D" id="1.10.10.60">
    <property type="entry name" value="Homeodomain-like"/>
    <property type="match status" value="1"/>
</dbReference>
<keyword evidence="4" id="KW-0812">Transmembrane</keyword>
<keyword evidence="4" id="KW-0472">Membrane</keyword>
<dbReference type="OrthoDB" id="345413at2"/>
<dbReference type="InterPro" id="IPR009057">
    <property type="entry name" value="Homeodomain-like_sf"/>
</dbReference>
<evidence type="ECO:0000313" key="7">
    <source>
        <dbReference type="Proteomes" id="UP000286678"/>
    </source>
</evidence>
<dbReference type="GO" id="GO:0043565">
    <property type="term" value="F:sequence-specific DNA binding"/>
    <property type="evidence" value="ECO:0007669"/>
    <property type="project" value="InterPro"/>
</dbReference>
<dbReference type="GO" id="GO:0003700">
    <property type="term" value="F:DNA-binding transcription factor activity"/>
    <property type="evidence" value="ECO:0007669"/>
    <property type="project" value="InterPro"/>
</dbReference>
<dbReference type="InterPro" id="IPR018060">
    <property type="entry name" value="HTH_AraC"/>
</dbReference>
<gene>
    <name evidence="6" type="ORF">CWE21_09710</name>
</gene>
<evidence type="ECO:0000256" key="4">
    <source>
        <dbReference type="SAM" id="Phobius"/>
    </source>
</evidence>
<keyword evidence="2" id="KW-0238">DNA-binding</keyword>
<dbReference type="PANTHER" id="PTHR43280:SF29">
    <property type="entry name" value="ARAC-FAMILY TRANSCRIPTIONAL REGULATOR"/>
    <property type="match status" value="1"/>
</dbReference>
<feature type="transmembrane region" description="Helical" evidence="4">
    <location>
        <begin position="36"/>
        <end position="54"/>
    </location>
</feature>
<feature type="transmembrane region" description="Helical" evidence="4">
    <location>
        <begin position="187"/>
        <end position="207"/>
    </location>
</feature>
<dbReference type="AlphaFoldDB" id="A0A432XDW9"/>
<keyword evidence="1" id="KW-0805">Transcription regulation</keyword>
<feature type="transmembrane region" description="Helical" evidence="4">
    <location>
        <begin position="154"/>
        <end position="175"/>
    </location>
</feature>
<feature type="transmembrane region" description="Helical" evidence="4">
    <location>
        <begin position="12"/>
        <end position="29"/>
    </location>
</feature>
<dbReference type="RefSeq" id="WP_126834247.1">
    <property type="nucleotide sequence ID" value="NZ_PIPT01000007.1"/>
</dbReference>
<evidence type="ECO:0000259" key="5">
    <source>
        <dbReference type="PROSITE" id="PS01124"/>
    </source>
</evidence>
<dbReference type="PRINTS" id="PR00032">
    <property type="entry name" value="HTHARAC"/>
</dbReference>
<dbReference type="EMBL" id="PIPT01000007">
    <property type="protein sequence ID" value="RUO46870.1"/>
    <property type="molecule type" value="Genomic_DNA"/>
</dbReference>
<organism evidence="6 7">
    <name type="scientific">Pseudidiomarina aquimaris</name>
    <dbReference type="NCBI Taxonomy" id="641841"/>
    <lineage>
        <taxon>Bacteria</taxon>
        <taxon>Pseudomonadati</taxon>
        <taxon>Pseudomonadota</taxon>
        <taxon>Gammaproteobacteria</taxon>
        <taxon>Alteromonadales</taxon>
        <taxon>Idiomarinaceae</taxon>
        <taxon>Pseudidiomarina</taxon>
    </lineage>
</organism>
<reference evidence="7" key="1">
    <citation type="journal article" date="2018" name="Front. Microbiol.">
        <title>Genome-Based Analysis Reveals the Taxonomy and Diversity of the Family Idiomarinaceae.</title>
        <authorList>
            <person name="Liu Y."/>
            <person name="Lai Q."/>
            <person name="Shao Z."/>
        </authorList>
    </citation>
    <scope>NUCLEOTIDE SEQUENCE [LARGE SCALE GENOMIC DNA]</scope>
    <source>
        <strain evidence="7">SW15</strain>
    </source>
</reference>
<dbReference type="Proteomes" id="UP000286678">
    <property type="component" value="Unassembled WGS sequence"/>
</dbReference>
<feature type="transmembrane region" description="Helical" evidence="4">
    <location>
        <begin position="60"/>
        <end position="79"/>
    </location>
</feature>
<feature type="domain" description="HTH araC/xylS-type" evidence="5">
    <location>
        <begin position="242"/>
        <end position="341"/>
    </location>
</feature>
<evidence type="ECO:0000313" key="6">
    <source>
        <dbReference type="EMBL" id="RUO46870.1"/>
    </source>
</evidence>
<dbReference type="PANTHER" id="PTHR43280">
    <property type="entry name" value="ARAC-FAMILY TRANSCRIPTIONAL REGULATOR"/>
    <property type="match status" value="1"/>
</dbReference>
<keyword evidence="3" id="KW-0804">Transcription</keyword>
<dbReference type="Pfam" id="PF12833">
    <property type="entry name" value="HTH_18"/>
    <property type="match status" value="1"/>
</dbReference>
<keyword evidence="7" id="KW-1185">Reference proteome</keyword>
<evidence type="ECO:0000256" key="3">
    <source>
        <dbReference type="ARBA" id="ARBA00023163"/>
    </source>
</evidence>
<dbReference type="InterPro" id="IPR020449">
    <property type="entry name" value="Tscrpt_reg_AraC-type_HTH"/>
</dbReference>
<feature type="transmembrane region" description="Helical" evidence="4">
    <location>
        <begin position="114"/>
        <end position="134"/>
    </location>
</feature>
<comment type="caution">
    <text evidence="6">The sequence shown here is derived from an EMBL/GenBank/DDBJ whole genome shotgun (WGS) entry which is preliminary data.</text>
</comment>
<evidence type="ECO:0000256" key="2">
    <source>
        <dbReference type="ARBA" id="ARBA00023125"/>
    </source>
</evidence>
<dbReference type="SUPFAM" id="SSF46689">
    <property type="entry name" value="Homeodomain-like"/>
    <property type="match status" value="1"/>
</dbReference>
<dbReference type="PROSITE" id="PS01124">
    <property type="entry name" value="HTH_ARAC_FAMILY_2"/>
    <property type="match status" value="1"/>
</dbReference>
<dbReference type="SMART" id="SM00342">
    <property type="entry name" value="HTH_ARAC"/>
    <property type="match status" value="1"/>
</dbReference>
<dbReference type="InterPro" id="IPR018062">
    <property type="entry name" value="HTH_AraC-typ_CS"/>
</dbReference>
<dbReference type="PROSITE" id="PS00041">
    <property type="entry name" value="HTH_ARAC_FAMILY_1"/>
    <property type="match status" value="1"/>
</dbReference>
<name>A0A432XDW9_9GAMM</name>
<evidence type="ECO:0000256" key="1">
    <source>
        <dbReference type="ARBA" id="ARBA00023015"/>
    </source>
</evidence>
<sequence>MMLAPIELLPVNVVQLLMLFVSVLAIAMLRGQPRYTGLVLAFLVQALAVLFNFLEELRFVPVFVTPAMSLAGGPSLYLFVRVLVRPEQPLVGRDAVHFVPALVALFFASHIGWVLALGALSQLIYLKLSLVLLLRYERAIKERRADTERLQLRWLMWLLFTLMGLIVIEIVRANLQPFLPYELRNQWYFIDQVILLLLLAGFLVGIVRQPEVFDDLQEFEEAEKANAQASNEQALGLFTEIDRLVKTEELFLKPRLALQDIASLTGLNAKDISWAINQGGQTSFSDYINQLRIAQVVEMAQSQPQKSLLDIALDAGFSSKSSFNAVFKKQTGMPPSRYLKSLES</sequence>
<proteinExistence type="predicted"/>
<protein>
    <recommendedName>
        <fullName evidence="5">HTH araC/xylS-type domain-containing protein</fullName>
    </recommendedName>
</protein>
<keyword evidence="4" id="KW-1133">Transmembrane helix</keyword>